<proteinExistence type="predicted"/>
<keyword evidence="1" id="KW-1133">Transmembrane helix</keyword>
<dbReference type="RefSeq" id="YP_010139340.1">
    <property type="nucleotide sequence ID" value="NC_056910.1"/>
</dbReference>
<keyword evidence="1" id="KW-0812">Transmembrane</keyword>
<feature type="transmembrane region" description="Helical" evidence="1">
    <location>
        <begin position="6"/>
        <end position="25"/>
    </location>
</feature>
<organism evidence="2">
    <name type="scientific">Poterioochromonas malhamensis</name>
    <dbReference type="NCBI Taxonomy" id="88167"/>
    <lineage>
        <taxon>Eukaryota</taxon>
        <taxon>Sar</taxon>
        <taxon>Stramenopiles</taxon>
        <taxon>Ochrophyta</taxon>
        <taxon>Synurophyceae</taxon>
        <taxon>Ochromonadales</taxon>
        <taxon>Ochromonadaceae</taxon>
        <taxon>Poterioochromonas</taxon>
    </lineage>
</organism>
<protein>
    <submittedName>
        <fullName evidence="2">Subunit VI of cytochrome b6/f complex</fullName>
    </submittedName>
</protein>
<geneLocation type="plastid" evidence="2"/>
<accession>A0A7T7BWB4</accession>
<sequence length="31" mass="3501">MSIIANYIILSAFTFGLVSIIYLQLKTIKLI</sequence>
<keyword evidence="1" id="KW-0472">Membrane</keyword>
<dbReference type="EMBL" id="MW175522">
    <property type="protein sequence ID" value="QQK55006.1"/>
    <property type="molecule type" value="Genomic_DNA"/>
</dbReference>
<name>A0A7T7BWB4_9STRA</name>
<gene>
    <name evidence="2" type="primary">petL</name>
</gene>
<evidence type="ECO:0000256" key="1">
    <source>
        <dbReference type="SAM" id="Phobius"/>
    </source>
</evidence>
<keyword evidence="2" id="KW-0934">Plastid</keyword>
<reference evidence="2" key="1">
    <citation type="submission" date="2020-10" db="EMBL/GenBank/DDBJ databases">
        <title>Complete chloroplast genome of the Synurophyceae Poterioochromonas malhamensis (Pringsheim) R.A.Andersen 2017 from Van Lake in Eastern Anatolia.</title>
        <authorList>
            <person name="Gastineau R."/>
            <person name="Yilmaz E."/>
            <person name="Solak C.N."/>
            <person name="Lemieux C."/>
            <person name="Turmel M."/>
            <person name="Witkowski A."/>
        </authorList>
    </citation>
    <scope>NUCLEOTIDE SEQUENCE</scope>
    <source>
        <strain evidence="2">SZCZR2049</strain>
    </source>
</reference>
<dbReference type="AlphaFoldDB" id="A0A7T7BWB4"/>
<dbReference type="GeneID" id="67132902"/>
<evidence type="ECO:0000313" key="2">
    <source>
        <dbReference type="EMBL" id="QQK55006.1"/>
    </source>
</evidence>